<evidence type="ECO:0008006" key="4">
    <source>
        <dbReference type="Google" id="ProtNLM"/>
    </source>
</evidence>
<proteinExistence type="predicted"/>
<keyword evidence="1" id="KW-0732">Signal</keyword>
<feature type="signal peptide" evidence="1">
    <location>
        <begin position="1"/>
        <end position="18"/>
    </location>
</feature>
<dbReference type="EMBL" id="SGXA01000002">
    <property type="protein sequence ID" value="RZS70868.1"/>
    <property type="molecule type" value="Genomic_DNA"/>
</dbReference>
<dbReference type="PROSITE" id="PS51257">
    <property type="entry name" value="PROKAR_LIPOPROTEIN"/>
    <property type="match status" value="1"/>
</dbReference>
<keyword evidence="3" id="KW-1185">Reference proteome</keyword>
<organism evidence="2 3">
    <name type="scientific">Pseudobacter ginsenosidimutans</name>
    <dbReference type="NCBI Taxonomy" id="661488"/>
    <lineage>
        <taxon>Bacteria</taxon>
        <taxon>Pseudomonadati</taxon>
        <taxon>Bacteroidota</taxon>
        <taxon>Chitinophagia</taxon>
        <taxon>Chitinophagales</taxon>
        <taxon>Chitinophagaceae</taxon>
        <taxon>Pseudobacter</taxon>
    </lineage>
</organism>
<accession>A0A4Q7MR37</accession>
<evidence type="ECO:0000313" key="2">
    <source>
        <dbReference type="EMBL" id="RZS70868.1"/>
    </source>
</evidence>
<feature type="chain" id="PRO_5020333838" description="MmpS family membrane protein" evidence="1">
    <location>
        <begin position="19"/>
        <end position="132"/>
    </location>
</feature>
<reference evidence="2 3" key="1">
    <citation type="submission" date="2019-02" db="EMBL/GenBank/DDBJ databases">
        <title>Genomic Encyclopedia of Type Strains, Phase IV (KMG-IV): sequencing the most valuable type-strain genomes for metagenomic binning, comparative biology and taxonomic classification.</title>
        <authorList>
            <person name="Goeker M."/>
        </authorList>
    </citation>
    <scope>NUCLEOTIDE SEQUENCE [LARGE SCALE GENOMIC DNA]</scope>
    <source>
        <strain evidence="2 3">DSM 18116</strain>
    </source>
</reference>
<evidence type="ECO:0000256" key="1">
    <source>
        <dbReference type="SAM" id="SignalP"/>
    </source>
</evidence>
<name>A0A4Q7MR37_9BACT</name>
<sequence length="132" mass="13977">MKQVKRLLLGTLFLSVFALVSCSKDKNDDPDPGGDGRGKKIKYKVTVTDGVIGTVIYGFDDKTTTLTSVSGNSWESNELDIPSGVIRGSVAGNGIGNNTSSKLTTEIFVDGKKVVENTGTGKALMAYSGYDF</sequence>
<comment type="caution">
    <text evidence="2">The sequence shown here is derived from an EMBL/GenBank/DDBJ whole genome shotgun (WGS) entry which is preliminary data.</text>
</comment>
<dbReference type="AlphaFoldDB" id="A0A4Q7MR37"/>
<dbReference type="OrthoDB" id="713675at2"/>
<evidence type="ECO:0000313" key="3">
    <source>
        <dbReference type="Proteomes" id="UP000293874"/>
    </source>
</evidence>
<dbReference type="Proteomes" id="UP000293874">
    <property type="component" value="Unassembled WGS sequence"/>
</dbReference>
<gene>
    <name evidence="2" type="ORF">EV199_2765</name>
</gene>
<protein>
    <recommendedName>
        <fullName evidence="4">MmpS family membrane protein</fullName>
    </recommendedName>
</protein>
<dbReference type="RefSeq" id="WP_130541420.1">
    <property type="nucleotide sequence ID" value="NZ_CP042431.1"/>
</dbReference>